<reference evidence="8" key="1">
    <citation type="submission" date="2025-08" db="UniProtKB">
        <authorList>
            <consortium name="RefSeq"/>
        </authorList>
    </citation>
    <scope>IDENTIFICATION</scope>
    <source>
        <tissue evidence="8">Thorax and Abdomen</tissue>
    </source>
</reference>
<keyword evidence="7" id="KW-1185">Reference proteome</keyword>
<feature type="compositionally biased region" description="Basic and acidic residues" evidence="6">
    <location>
        <begin position="682"/>
        <end position="693"/>
    </location>
</feature>
<feature type="compositionally biased region" description="Low complexity" evidence="6">
    <location>
        <begin position="506"/>
        <end position="521"/>
    </location>
</feature>
<feature type="compositionally biased region" description="Basic and acidic residues" evidence="6">
    <location>
        <begin position="162"/>
        <end position="172"/>
    </location>
</feature>
<sequence>MFSELCRETLRKAAVCYSSGRSDSPSPSPPNSPPSSPAKEAKSSANLQLANATTSADLKDTAAPSRRTVVTPPTSTFKERRSATPTDFSGRRSPGIEYRDTRRSVYASSLDRRLNEIVRGTTPSPGTSPEPIDEASTSEDEAGAAPEEASHRSSSAHNRHSIPKDVKRRSLYDEDSLDGDNSYDVQGRESVGSAKDTDRVKLVRDRQNEERQRKLEELRQQALAAQRFREQREEERRKRIDELRSRDNDRRNQVEERKRLIWEAERERREAILRKNQEREARIEAKKKNEKSQIVFAFGSSTPRMLEPADTGGSTFWGTRRATSTTNVMMFTAAQPLTRRSSERELDGSKKRATSAGGLDRKPGEGEDSDGTPGTPSSAYLRVNRRRTDLMPTIPSPRDVVPSTGRSSSAKAFARSPGRTYSMSRLDQLSQPRKRPSELSTLAEQQSQPLGASSMSRSMSHLAAAGTKSLKRSDNSRSMGTLPGAVPTPRPTRAERLRRRARDQHQQQQQQQQHHQQQQQQGIRSGEVTPSSPSRPHSSLSQQSGSSVGSSNVSLRPRTTTPRRPRPASIAGTGVTVTERHNFIGDLKVTKDSKPPLPKVHSTPKKPSTPKTAGENVAKKPIDKLIKSTKASPRITPKATPLQSPGTEHPPIIQTHVAEFIKQEEQTEIKNGDQQIIEKHEEKLDHGTEKIDINQESATLKTNISTEVTTDVIPDAQPVKTEPTIVPELPKEEKEKDSNPSKDLSAPQTLPEPVAPVVQVAVKPEKKEEKKEEKKLDKKSPEPELKPDAEGDEPADMSASMIAKTRITTEEEAKAALAERRRLAREQAEREAELERQRIEEEARLEMERQRAEEEEQRRLEEESLRLASEARQAEEQRLRLAIEEAQRREEEDRKRREEEARQKLEKEEAEKKAREEAEKQRIEMAERLKKEEEERIARRKRVEAIMLRTRGKNQPNTPTKGEGGDGDKLKEDSPGDDNKGMSGEKGGDVMTASLISEATQQFIAGEQQALHIEHNSLSTAATTTTTTSSTTIQAPNPDTILRNGTHSNGVNGGSNNLLLIDNAQGNGEGEINGHNHTNHGNHGNHGNGVNSLMNEPIPLDNAASVKQNNATNNLLDLSEFDTMSNTSSGAILDLTPKLANEDSINSNLNPTATAFNPLANPFVPATTGMNANDNTNPFLQDTFGNNKTQDNNQVPDLLS</sequence>
<feature type="compositionally biased region" description="Basic and acidic residues" evidence="6">
    <location>
        <begin position="807"/>
        <end position="865"/>
    </location>
</feature>
<feature type="compositionally biased region" description="Basic and acidic residues" evidence="6">
    <location>
        <begin position="617"/>
        <end position="626"/>
    </location>
</feature>
<name>A0ABM3G710_NEOLC</name>
<feature type="compositionally biased region" description="Polar residues" evidence="6">
    <location>
        <begin position="43"/>
        <end position="56"/>
    </location>
</feature>
<gene>
    <name evidence="8" type="primary">LOC107218191</name>
</gene>
<evidence type="ECO:0000256" key="5">
    <source>
        <dbReference type="ARBA" id="ARBA00023212"/>
    </source>
</evidence>
<evidence type="ECO:0000256" key="1">
    <source>
        <dbReference type="ARBA" id="ARBA00004245"/>
    </source>
</evidence>
<dbReference type="Pfam" id="PF05672">
    <property type="entry name" value="MAP7"/>
    <property type="match status" value="1"/>
</dbReference>
<feature type="region of interest" description="Disordered" evidence="6">
    <location>
        <begin position="946"/>
        <end position="988"/>
    </location>
</feature>
<evidence type="ECO:0000256" key="6">
    <source>
        <dbReference type="SAM" id="MobiDB-lite"/>
    </source>
</evidence>
<feature type="compositionally biased region" description="Basic and acidic residues" evidence="6">
    <location>
        <begin position="763"/>
        <end position="789"/>
    </location>
</feature>
<dbReference type="Proteomes" id="UP000829291">
    <property type="component" value="Chromosome 5"/>
</dbReference>
<dbReference type="GeneID" id="107218191"/>
<feature type="compositionally biased region" description="Low complexity" evidence="6">
    <location>
        <begin position="751"/>
        <end position="762"/>
    </location>
</feature>
<feature type="region of interest" description="Disordered" evidence="6">
    <location>
        <begin position="331"/>
        <end position="650"/>
    </location>
</feature>
<dbReference type="InterPro" id="IPR008604">
    <property type="entry name" value="MAP7_fam"/>
</dbReference>
<feature type="compositionally biased region" description="Low complexity" evidence="6">
    <location>
        <begin position="120"/>
        <end position="129"/>
    </location>
</feature>
<feature type="compositionally biased region" description="Basic and acidic residues" evidence="6">
    <location>
        <begin position="729"/>
        <end position="740"/>
    </location>
</feature>
<dbReference type="RefSeq" id="XP_046596058.1">
    <property type="nucleotide sequence ID" value="XM_046740102.1"/>
</dbReference>
<feature type="compositionally biased region" description="Basic and acidic residues" evidence="6">
    <location>
        <begin position="195"/>
        <end position="215"/>
    </location>
</feature>
<comment type="similarity">
    <text evidence="2">Belongs to the MAP7 family.</text>
</comment>
<feature type="compositionally biased region" description="Polar residues" evidence="6">
    <location>
        <begin position="438"/>
        <end position="459"/>
    </location>
</feature>
<dbReference type="InterPro" id="IPR051483">
    <property type="entry name" value="MAP7_domain-containing"/>
</dbReference>
<accession>A0ABM3G710</accession>
<evidence type="ECO:0000313" key="7">
    <source>
        <dbReference type="Proteomes" id="UP000829291"/>
    </source>
</evidence>
<feature type="compositionally biased region" description="Low complexity" evidence="6">
    <location>
        <begin position="530"/>
        <end position="560"/>
    </location>
</feature>
<feature type="region of interest" description="Disordered" evidence="6">
    <location>
        <begin position="16"/>
        <end position="215"/>
    </location>
</feature>
<feature type="compositionally biased region" description="Pro residues" evidence="6">
    <location>
        <begin position="26"/>
        <end position="36"/>
    </location>
</feature>
<feature type="compositionally biased region" description="Basic and acidic residues" evidence="6">
    <location>
        <begin position="963"/>
        <end position="980"/>
    </location>
</feature>
<feature type="compositionally biased region" description="Basic and acidic residues" evidence="6">
    <location>
        <begin position="872"/>
        <end position="920"/>
    </location>
</feature>
<feature type="compositionally biased region" description="Basic and acidic residues" evidence="6">
    <location>
        <begin position="340"/>
        <end position="350"/>
    </location>
</feature>
<evidence type="ECO:0000256" key="3">
    <source>
        <dbReference type="ARBA" id="ARBA00022490"/>
    </source>
</evidence>
<feature type="compositionally biased region" description="Polar residues" evidence="6">
    <location>
        <begin position="694"/>
        <end position="709"/>
    </location>
</feature>
<evidence type="ECO:0000256" key="4">
    <source>
        <dbReference type="ARBA" id="ARBA00023054"/>
    </source>
</evidence>
<keyword evidence="5" id="KW-0206">Cytoskeleton</keyword>
<comment type="subcellular location">
    <subcellularLocation>
        <location evidence="1">Cytoplasm</location>
        <location evidence="1">Cytoskeleton</location>
    </subcellularLocation>
</comment>
<feature type="region of interest" description="Disordered" evidence="6">
    <location>
        <begin position="682"/>
        <end position="920"/>
    </location>
</feature>
<feature type="compositionally biased region" description="Acidic residues" evidence="6">
    <location>
        <begin position="131"/>
        <end position="142"/>
    </location>
</feature>
<feature type="compositionally biased region" description="Basic and acidic residues" evidence="6">
    <location>
        <begin position="578"/>
        <end position="594"/>
    </location>
</feature>
<evidence type="ECO:0000256" key="2">
    <source>
        <dbReference type="ARBA" id="ARBA00007525"/>
    </source>
</evidence>
<organism evidence="7 8">
    <name type="scientific">Neodiprion lecontei</name>
    <name type="common">Redheaded pine sawfly</name>
    <dbReference type="NCBI Taxonomy" id="441921"/>
    <lineage>
        <taxon>Eukaryota</taxon>
        <taxon>Metazoa</taxon>
        <taxon>Ecdysozoa</taxon>
        <taxon>Arthropoda</taxon>
        <taxon>Hexapoda</taxon>
        <taxon>Insecta</taxon>
        <taxon>Pterygota</taxon>
        <taxon>Neoptera</taxon>
        <taxon>Endopterygota</taxon>
        <taxon>Hymenoptera</taxon>
        <taxon>Tenthredinoidea</taxon>
        <taxon>Diprionidae</taxon>
        <taxon>Diprioninae</taxon>
        <taxon>Neodiprion</taxon>
    </lineage>
</organism>
<dbReference type="PANTHER" id="PTHR15073:SF18">
    <property type="entry name" value="ENSCONSIN, ISOFORM F"/>
    <property type="match status" value="1"/>
</dbReference>
<proteinExistence type="inferred from homology"/>
<dbReference type="PANTHER" id="PTHR15073">
    <property type="entry name" value="MICROTUBULE-ASSOCIATED PROTEIN"/>
    <property type="match status" value="1"/>
</dbReference>
<feature type="compositionally biased region" description="Polar residues" evidence="6">
    <location>
        <begin position="419"/>
        <end position="431"/>
    </location>
</feature>
<protein>
    <submittedName>
        <fullName evidence="8">Ensconsin isoform X5</fullName>
    </submittedName>
</protein>
<keyword evidence="3" id="KW-0963">Cytoplasm</keyword>
<evidence type="ECO:0000313" key="8">
    <source>
        <dbReference type="RefSeq" id="XP_046596058.1"/>
    </source>
</evidence>
<keyword evidence="4" id="KW-0175">Coiled coil</keyword>